<protein>
    <submittedName>
        <fullName evidence="1">Uncharacterized protein</fullName>
    </submittedName>
</protein>
<name>A0A0F9BS45_9ZZZZ</name>
<dbReference type="EMBL" id="LAZR01036492">
    <property type="protein sequence ID" value="KKL24700.1"/>
    <property type="molecule type" value="Genomic_DNA"/>
</dbReference>
<proteinExistence type="predicted"/>
<evidence type="ECO:0000313" key="1">
    <source>
        <dbReference type="EMBL" id="KKL24700.1"/>
    </source>
</evidence>
<accession>A0A0F9BS45</accession>
<comment type="caution">
    <text evidence="1">The sequence shown here is derived from an EMBL/GenBank/DDBJ whole genome shotgun (WGS) entry which is preliminary data.</text>
</comment>
<dbReference type="AlphaFoldDB" id="A0A0F9BS45"/>
<reference evidence="1" key="1">
    <citation type="journal article" date="2015" name="Nature">
        <title>Complex archaea that bridge the gap between prokaryotes and eukaryotes.</title>
        <authorList>
            <person name="Spang A."/>
            <person name="Saw J.H."/>
            <person name="Jorgensen S.L."/>
            <person name="Zaremba-Niedzwiedzka K."/>
            <person name="Martijn J."/>
            <person name="Lind A.E."/>
            <person name="van Eijk R."/>
            <person name="Schleper C."/>
            <person name="Guy L."/>
            <person name="Ettema T.J."/>
        </authorList>
    </citation>
    <scope>NUCLEOTIDE SEQUENCE</scope>
</reference>
<feature type="non-terminal residue" evidence="1">
    <location>
        <position position="24"/>
    </location>
</feature>
<gene>
    <name evidence="1" type="ORF">LCGC14_2412690</name>
</gene>
<sequence>MAEFISKLKKKKFYQEQKSFKNRY</sequence>
<organism evidence="1">
    <name type="scientific">marine sediment metagenome</name>
    <dbReference type="NCBI Taxonomy" id="412755"/>
    <lineage>
        <taxon>unclassified sequences</taxon>
        <taxon>metagenomes</taxon>
        <taxon>ecological metagenomes</taxon>
    </lineage>
</organism>